<organism evidence="5 6">
    <name type="scientific">Metschnikowia aff. pulcherrima</name>
    <dbReference type="NCBI Taxonomy" id="2163413"/>
    <lineage>
        <taxon>Eukaryota</taxon>
        <taxon>Fungi</taxon>
        <taxon>Dikarya</taxon>
        <taxon>Ascomycota</taxon>
        <taxon>Saccharomycotina</taxon>
        <taxon>Pichiomycetes</taxon>
        <taxon>Metschnikowiaceae</taxon>
        <taxon>Metschnikowia</taxon>
    </lineage>
</organism>
<feature type="domain" description="Suppressor of forked" evidence="4">
    <location>
        <begin position="64"/>
        <end position="110"/>
    </location>
</feature>
<reference evidence="6" key="1">
    <citation type="submission" date="2019-03" db="EMBL/GenBank/DDBJ databases">
        <title>Snf2 controls pulcherriminic acid biosynthesis and connects pigmentation and antifungal activity of the yeast Metschnikowia pulcherrima.</title>
        <authorList>
            <person name="Gore-Lloyd D."/>
            <person name="Sumann I."/>
            <person name="Brachmann A.O."/>
            <person name="Schneeberger K."/>
            <person name="Ortiz-Merino R.A."/>
            <person name="Moreno-Beltran M."/>
            <person name="Schlaefli M."/>
            <person name="Kirner P."/>
            <person name="Santos Kron A."/>
            <person name="Wolfe K.H."/>
            <person name="Piel J."/>
            <person name="Ahrens C.H."/>
            <person name="Henk D."/>
            <person name="Freimoser F.M."/>
        </authorList>
    </citation>
    <scope>NUCLEOTIDE SEQUENCE [LARGE SCALE GENOMIC DNA]</scope>
    <source>
        <strain evidence="6">APC 1.2</strain>
    </source>
</reference>
<dbReference type="STRING" id="2163413.A0A4P6XS14"/>
<accession>A0A4P6XS14</accession>
<dbReference type="AlphaFoldDB" id="A0A4P6XS14"/>
<keyword evidence="2" id="KW-0677">Repeat</keyword>
<evidence type="ECO:0000256" key="1">
    <source>
        <dbReference type="ARBA" id="ARBA00004123"/>
    </source>
</evidence>
<evidence type="ECO:0000313" key="5">
    <source>
        <dbReference type="EMBL" id="QBM88908.1"/>
    </source>
</evidence>
<dbReference type="EMBL" id="CP034458">
    <property type="protein sequence ID" value="QBM88908.1"/>
    <property type="molecule type" value="Genomic_DNA"/>
</dbReference>
<dbReference type="GO" id="GO:0005634">
    <property type="term" value="C:nucleus"/>
    <property type="evidence" value="ECO:0007669"/>
    <property type="project" value="UniProtKB-SubCell"/>
</dbReference>
<dbReference type="GO" id="GO:0006396">
    <property type="term" value="P:RNA processing"/>
    <property type="evidence" value="ECO:0007669"/>
    <property type="project" value="InterPro"/>
</dbReference>
<proteinExistence type="predicted"/>
<keyword evidence="3" id="KW-0539">Nucleus</keyword>
<evidence type="ECO:0000256" key="3">
    <source>
        <dbReference type="ARBA" id="ARBA00023242"/>
    </source>
</evidence>
<dbReference type="InterPro" id="IPR008847">
    <property type="entry name" value="Suf"/>
</dbReference>
<comment type="subcellular location">
    <subcellularLocation>
        <location evidence="1">Nucleus</location>
    </subcellularLocation>
</comment>
<dbReference type="Gene3D" id="1.25.40.1040">
    <property type="match status" value="1"/>
</dbReference>
<gene>
    <name evidence="5" type="ORF">METSCH_C08890</name>
</gene>
<evidence type="ECO:0000313" key="6">
    <source>
        <dbReference type="Proteomes" id="UP000292447"/>
    </source>
</evidence>
<protein>
    <recommendedName>
        <fullName evidence="4">Suppressor of forked domain-containing protein</fullName>
    </recommendedName>
</protein>
<keyword evidence="6" id="KW-1185">Reference proteome</keyword>
<evidence type="ECO:0000256" key="2">
    <source>
        <dbReference type="ARBA" id="ARBA00022737"/>
    </source>
</evidence>
<dbReference type="Proteomes" id="UP000292447">
    <property type="component" value="Chromosome III"/>
</dbReference>
<name>A0A4P6XS14_9ASCO</name>
<dbReference type="Pfam" id="PF05843">
    <property type="entry name" value="Suf"/>
    <property type="match status" value="1"/>
</dbReference>
<sequence length="127" mass="14795">MESHLTAQGQALRLNHLYHTRTWLRLSNPHINWNLEEKEKGLHISAKIDMVVADAPKRMSLDIIGQLEEVVEAQPWNYTLWSKLIDQVVLKDKEEQVRATFDKYLSIFKFDVCIHETLSSPKALLTK</sequence>
<evidence type="ECO:0000259" key="4">
    <source>
        <dbReference type="Pfam" id="PF05843"/>
    </source>
</evidence>